<dbReference type="InterPro" id="IPR011006">
    <property type="entry name" value="CheY-like_superfamily"/>
</dbReference>
<dbReference type="CDD" id="cd00156">
    <property type="entry name" value="REC"/>
    <property type="match status" value="1"/>
</dbReference>
<evidence type="ECO:0000256" key="1">
    <source>
        <dbReference type="ARBA" id="ARBA00022553"/>
    </source>
</evidence>
<protein>
    <recommendedName>
        <fullName evidence="3">Response regulatory domain-containing protein</fullName>
    </recommendedName>
</protein>
<feature type="modified residue" description="4-aspartylphosphate" evidence="2">
    <location>
        <position position="50"/>
    </location>
</feature>
<dbReference type="InterPro" id="IPR001789">
    <property type="entry name" value="Sig_transdc_resp-reg_receiver"/>
</dbReference>
<dbReference type="EMBL" id="MFFF01000017">
    <property type="protein sequence ID" value="OGE99729.1"/>
    <property type="molecule type" value="Genomic_DNA"/>
</dbReference>
<proteinExistence type="predicted"/>
<evidence type="ECO:0000256" key="2">
    <source>
        <dbReference type="PROSITE-ProRule" id="PRU00169"/>
    </source>
</evidence>
<reference evidence="4 5" key="1">
    <citation type="journal article" date="2016" name="Nat. Commun.">
        <title>Thousands of microbial genomes shed light on interconnected biogeochemical processes in an aquifer system.</title>
        <authorList>
            <person name="Anantharaman K."/>
            <person name="Brown C.T."/>
            <person name="Hug L.A."/>
            <person name="Sharon I."/>
            <person name="Castelle C.J."/>
            <person name="Probst A.J."/>
            <person name="Thomas B.C."/>
            <person name="Singh A."/>
            <person name="Wilkins M.J."/>
            <person name="Karaoz U."/>
            <person name="Brodie E.L."/>
            <person name="Williams K.H."/>
            <person name="Hubbard S.S."/>
            <person name="Banfield J.F."/>
        </authorList>
    </citation>
    <scope>NUCLEOTIDE SEQUENCE [LARGE SCALE GENOMIC DNA]</scope>
</reference>
<dbReference type="InterPro" id="IPR050595">
    <property type="entry name" value="Bact_response_regulator"/>
</dbReference>
<dbReference type="PANTHER" id="PTHR44591">
    <property type="entry name" value="STRESS RESPONSE REGULATOR PROTEIN 1"/>
    <property type="match status" value="1"/>
</dbReference>
<dbReference type="SUPFAM" id="SSF52172">
    <property type="entry name" value="CheY-like"/>
    <property type="match status" value="1"/>
</dbReference>
<comment type="caution">
    <text evidence="4">The sequence shown here is derived from an EMBL/GenBank/DDBJ whole genome shotgun (WGS) entry which is preliminary data.</text>
</comment>
<sequence length="120" mass="13548">MKLLLLEPDEYYHQQFTSHMSRHFDIIPVKTSRAAKAMLAKNKPDMVVMDLLLEDGASFGVLEDLRRAHANAAMPVVVFSRIDNLEDIEQVLSMGVSGYFVKGKDTINDVHNLLLSLHHS</sequence>
<evidence type="ECO:0000313" key="4">
    <source>
        <dbReference type="EMBL" id="OGE99729.1"/>
    </source>
</evidence>
<dbReference type="SMART" id="SM00448">
    <property type="entry name" value="REC"/>
    <property type="match status" value="1"/>
</dbReference>
<keyword evidence="1 2" id="KW-0597">Phosphoprotein</keyword>
<dbReference type="PANTHER" id="PTHR44591:SF3">
    <property type="entry name" value="RESPONSE REGULATORY DOMAIN-CONTAINING PROTEIN"/>
    <property type="match status" value="1"/>
</dbReference>
<name>A0A1F5QC25_9BACT</name>
<organism evidence="4 5">
    <name type="scientific">Candidatus Doudnabacteria bacterium RIFCSPLOWO2_02_FULL_48_13</name>
    <dbReference type="NCBI Taxonomy" id="1817845"/>
    <lineage>
        <taxon>Bacteria</taxon>
        <taxon>Candidatus Doudnaibacteriota</taxon>
    </lineage>
</organism>
<dbReference type="AlphaFoldDB" id="A0A1F5QC25"/>
<feature type="domain" description="Response regulatory" evidence="3">
    <location>
        <begin position="2"/>
        <end position="117"/>
    </location>
</feature>
<dbReference type="Gene3D" id="3.40.50.2300">
    <property type="match status" value="1"/>
</dbReference>
<dbReference type="PROSITE" id="PS50110">
    <property type="entry name" value="RESPONSE_REGULATORY"/>
    <property type="match status" value="1"/>
</dbReference>
<dbReference type="GO" id="GO:0000160">
    <property type="term" value="P:phosphorelay signal transduction system"/>
    <property type="evidence" value="ECO:0007669"/>
    <property type="project" value="InterPro"/>
</dbReference>
<dbReference type="Proteomes" id="UP000177235">
    <property type="component" value="Unassembled WGS sequence"/>
</dbReference>
<evidence type="ECO:0000259" key="3">
    <source>
        <dbReference type="PROSITE" id="PS50110"/>
    </source>
</evidence>
<dbReference type="Pfam" id="PF00072">
    <property type="entry name" value="Response_reg"/>
    <property type="match status" value="1"/>
</dbReference>
<gene>
    <name evidence="4" type="ORF">A3J05_01855</name>
</gene>
<evidence type="ECO:0000313" key="5">
    <source>
        <dbReference type="Proteomes" id="UP000177235"/>
    </source>
</evidence>
<accession>A0A1F5QC25</accession>